<evidence type="ECO:0000256" key="1">
    <source>
        <dbReference type="SAM" id="MobiDB-lite"/>
    </source>
</evidence>
<gene>
    <name evidence="2" type="ORF">ABENE_17615</name>
</gene>
<name>V4NYQ1_9CAUL</name>
<feature type="compositionally biased region" description="Acidic residues" evidence="1">
    <location>
        <begin position="231"/>
        <end position="242"/>
    </location>
</feature>
<reference evidence="2 3" key="1">
    <citation type="journal article" date="2014" name="Nature">
        <title>Sequential evolution of bacterial morphology by co-option of a developmental regulator.</title>
        <authorList>
            <person name="Jiang C."/>
            <person name="Brown P.J."/>
            <person name="Ducret A."/>
            <person name="Brun Y.V."/>
        </authorList>
    </citation>
    <scope>NUCLEOTIDE SEQUENCE [LARGE SCALE GENOMIC DNA]</scope>
    <source>
        <strain evidence="2 3">DSM 16100</strain>
    </source>
</reference>
<proteinExistence type="predicted"/>
<protein>
    <submittedName>
        <fullName evidence="2">Uncharacterized protein</fullName>
    </submittedName>
</protein>
<feature type="region of interest" description="Disordered" evidence="1">
    <location>
        <begin position="228"/>
        <end position="248"/>
    </location>
</feature>
<evidence type="ECO:0000313" key="2">
    <source>
        <dbReference type="EMBL" id="ESQ86907.1"/>
    </source>
</evidence>
<comment type="caution">
    <text evidence="2">The sequence shown here is derived from an EMBL/GenBank/DDBJ whole genome shotgun (WGS) entry which is preliminary data.</text>
</comment>
<dbReference type="PATRIC" id="fig|1121022.4.peg.3601"/>
<evidence type="ECO:0000313" key="3">
    <source>
        <dbReference type="Proteomes" id="UP000017837"/>
    </source>
</evidence>
<accession>V4NYQ1</accession>
<dbReference type="EMBL" id="AWGB01000048">
    <property type="protein sequence ID" value="ESQ86907.1"/>
    <property type="molecule type" value="Genomic_DNA"/>
</dbReference>
<keyword evidence="3" id="KW-1185">Reference proteome</keyword>
<sequence length="376" mass="43073">MLHTVLHMARPKKNKNLPEYMTERKGYYETRRPIHDGERHHFPELTGQRAVKVMPVGRIGSSQRPTKTDIEKHNANLDEIEARISAGSGVPIWTDRTDRKTLPGVVYAPEQIIEAITKWERISFRDRRLAYCNGALALIEPFSKQRMEWSQQIAKLREQLSAYRDSDRVNLPTTDQEEIKAGMLAALAQMGVSLSCDSPMASHKGILTIYLSVRISLEEKSLRVATGDFGVEPDEDEPDDDERTSLSQFSDKKSVVGWRLSELFEKYQGVSKYRRNLDKKKRFWSLLIRNIGDQLVQNITPMAFQICQPLIHLGQFIEDPIALLLNEGGDVRFVRRHRGDDFHMLRSYDDAFFMGSRACADVVGDGDFTDLNLTHH</sequence>
<dbReference type="AlphaFoldDB" id="V4NYQ1"/>
<dbReference type="Proteomes" id="UP000017837">
    <property type="component" value="Unassembled WGS sequence"/>
</dbReference>
<organism evidence="2 3">
    <name type="scientific">Asticcacaulis benevestitus DSM 16100 = ATCC BAA-896</name>
    <dbReference type="NCBI Taxonomy" id="1121022"/>
    <lineage>
        <taxon>Bacteria</taxon>
        <taxon>Pseudomonadati</taxon>
        <taxon>Pseudomonadota</taxon>
        <taxon>Alphaproteobacteria</taxon>
        <taxon>Caulobacterales</taxon>
        <taxon>Caulobacteraceae</taxon>
        <taxon>Asticcacaulis</taxon>
    </lineage>
</organism>